<evidence type="ECO:0000313" key="2">
    <source>
        <dbReference type="EMBL" id="KAJ1083390.1"/>
    </source>
</evidence>
<dbReference type="EMBL" id="JANPWB010000016">
    <property type="protein sequence ID" value="KAJ1083390.1"/>
    <property type="molecule type" value="Genomic_DNA"/>
</dbReference>
<evidence type="ECO:0000313" key="3">
    <source>
        <dbReference type="Proteomes" id="UP001066276"/>
    </source>
</evidence>
<proteinExistence type="predicted"/>
<dbReference type="Proteomes" id="UP001066276">
    <property type="component" value="Chromosome 12"/>
</dbReference>
<keyword evidence="3" id="KW-1185">Reference proteome</keyword>
<comment type="caution">
    <text evidence="2">The sequence shown here is derived from an EMBL/GenBank/DDBJ whole genome shotgun (WGS) entry which is preliminary data.</text>
</comment>
<sequence length="134" mass="14445">MSGGLPFSRCAPASRRHLAPSSARQPSYDRSLVGAGSSRLDVPKDNPPLTAHRELRRSARSRLQPPQFYRARSARASPSAIARLKMAPRASLGSGTSRAPQAALSVLRPPPPPSRWFRCRGGMIFTPAAGQSIF</sequence>
<dbReference type="AlphaFoldDB" id="A0AAV7L697"/>
<evidence type="ECO:0000256" key="1">
    <source>
        <dbReference type="SAM" id="MobiDB-lite"/>
    </source>
</evidence>
<accession>A0AAV7L697</accession>
<name>A0AAV7L697_PLEWA</name>
<feature type="region of interest" description="Disordered" evidence="1">
    <location>
        <begin position="88"/>
        <end position="110"/>
    </location>
</feature>
<gene>
    <name evidence="2" type="ORF">NDU88_003549</name>
</gene>
<protein>
    <submittedName>
        <fullName evidence="2">Uncharacterized protein</fullName>
    </submittedName>
</protein>
<feature type="region of interest" description="Disordered" evidence="1">
    <location>
        <begin position="1"/>
        <end position="75"/>
    </location>
</feature>
<organism evidence="2 3">
    <name type="scientific">Pleurodeles waltl</name>
    <name type="common">Iberian ribbed newt</name>
    <dbReference type="NCBI Taxonomy" id="8319"/>
    <lineage>
        <taxon>Eukaryota</taxon>
        <taxon>Metazoa</taxon>
        <taxon>Chordata</taxon>
        <taxon>Craniata</taxon>
        <taxon>Vertebrata</taxon>
        <taxon>Euteleostomi</taxon>
        <taxon>Amphibia</taxon>
        <taxon>Batrachia</taxon>
        <taxon>Caudata</taxon>
        <taxon>Salamandroidea</taxon>
        <taxon>Salamandridae</taxon>
        <taxon>Pleurodelinae</taxon>
        <taxon>Pleurodeles</taxon>
    </lineage>
</organism>
<reference evidence="2" key="1">
    <citation type="journal article" date="2022" name="bioRxiv">
        <title>Sequencing and chromosome-scale assembly of the giantPleurodeles waltlgenome.</title>
        <authorList>
            <person name="Brown T."/>
            <person name="Elewa A."/>
            <person name="Iarovenko S."/>
            <person name="Subramanian E."/>
            <person name="Araus A.J."/>
            <person name="Petzold A."/>
            <person name="Susuki M."/>
            <person name="Suzuki K.-i.T."/>
            <person name="Hayashi T."/>
            <person name="Toyoda A."/>
            <person name="Oliveira C."/>
            <person name="Osipova E."/>
            <person name="Leigh N.D."/>
            <person name="Simon A."/>
            <person name="Yun M.H."/>
        </authorList>
    </citation>
    <scope>NUCLEOTIDE SEQUENCE</scope>
    <source>
        <strain evidence="2">20211129_DDA</strain>
        <tissue evidence="2">Liver</tissue>
    </source>
</reference>